<name>A0A2M3ZW53_9DIPT</name>
<protein>
    <submittedName>
        <fullName evidence="2">Putative secreted peptide</fullName>
    </submittedName>
</protein>
<keyword evidence="1" id="KW-0732">Signal</keyword>
<evidence type="ECO:0000313" key="2">
    <source>
        <dbReference type="EMBL" id="MBW32722.1"/>
    </source>
</evidence>
<accession>A0A2M3ZW53</accession>
<proteinExistence type="predicted"/>
<sequence>MILLLVFVFVNIILCAECQPPSRSVSIAQLEVGARWEVVLLFCWTTGDLQHGPKSNLSPLVTSNGLPVAGYETSTTTTTR</sequence>
<feature type="signal peptide" evidence="1">
    <location>
        <begin position="1"/>
        <end position="18"/>
    </location>
</feature>
<dbReference type="AlphaFoldDB" id="A0A2M3ZW53"/>
<dbReference type="EMBL" id="GGFM01011971">
    <property type="protein sequence ID" value="MBW32722.1"/>
    <property type="molecule type" value="Transcribed_RNA"/>
</dbReference>
<evidence type="ECO:0000256" key="1">
    <source>
        <dbReference type="SAM" id="SignalP"/>
    </source>
</evidence>
<feature type="chain" id="PRO_5014597679" evidence="1">
    <location>
        <begin position="19"/>
        <end position="80"/>
    </location>
</feature>
<organism evidence="2">
    <name type="scientific">Anopheles braziliensis</name>
    <dbReference type="NCBI Taxonomy" id="58242"/>
    <lineage>
        <taxon>Eukaryota</taxon>
        <taxon>Metazoa</taxon>
        <taxon>Ecdysozoa</taxon>
        <taxon>Arthropoda</taxon>
        <taxon>Hexapoda</taxon>
        <taxon>Insecta</taxon>
        <taxon>Pterygota</taxon>
        <taxon>Neoptera</taxon>
        <taxon>Endopterygota</taxon>
        <taxon>Diptera</taxon>
        <taxon>Nematocera</taxon>
        <taxon>Culicoidea</taxon>
        <taxon>Culicidae</taxon>
        <taxon>Anophelinae</taxon>
        <taxon>Anopheles</taxon>
    </lineage>
</organism>
<reference evidence="2" key="1">
    <citation type="submission" date="2018-01" db="EMBL/GenBank/DDBJ databases">
        <title>An insight into the sialome of Amazonian anophelines.</title>
        <authorList>
            <person name="Ribeiro J.M."/>
            <person name="Scarpassa V."/>
            <person name="Calvo E."/>
        </authorList>
    </citation>
    <scope>NUCLEOTIDE SEQUENCE</scope>
    <source>
        <tissue evidence="2">Salivary glands</tissue>
    </source>
</reference>